<evidence type="ECO:0000256" key="2">
    <source>
        <dbReference type="ARBA" id="ARBA00023015"/>
    </source>
</evidence>
<dbReference type="EMBL" id="PGOL01000105">
    <property type="protein sequence ID" value="PKI76984.1"/>
    <property type="molecule type" value="Genomic_DNA"/>
</dbReference>
<feature type="compositionally biased region" description="Polar residues" evidence="6">
    <location>
        <begin position="172"/>
        <end position="189"/>
    </location>
</feature>
<feature type="region of interest" description="Disordered" evidence="6">
    <location>
        <begin position="172"/>
        <end position="199"/>
    </location>
</feature>
<feature type="domain" description="K-box" evidence="8">
    <location>
        <begin position="87"/>
        <end position="187"/>
    </location>
</feature>
<dbReference type="PANTHER" id="PTHR48019">
    <property type="entry name" value="SERUM RESPONSE FACTOR HOMOLOG"/>
    <property type="match status" value="1"/>
</dbReference>
<keyword evidence="12" id="KW-1185">Reference proteome</keyword>
<protein>
    <submittedName>
        <fullName evidence="9">Uncharacterized protein</fullName>
    </submittedName>
</protein>
<evidence type="ECO:0000259" key="8">
    <source>
        <dbReference type="PROSITE" id="PS51297"/>
    </source>
</evidence>
<dbReference type="SMART" id="SM00432">
    <property type="entry name" value="MADS"/>
    <property type="match status" value="1"/>
</dbReference>
<dbReference type="GO" id="GO:0045944">
    <property type="term" value="P:positive regulation of transcription by RNA polymerase II"/>
    <property type="evidence" value="ECO:0007669"/>
    <property type="project" value="InterPro"/>
</dbReference>
<reference evidence="10 12" key="3">
    <citation type="submission" date="2017-11" db="EMBL/GenBank/DDBJ databases">
        <title>De-novo sequencing of pomegranate (Punica granatum L.) genome.</title>
        <authorList>
            <person name="Akparov Z."/>
            <person name="Amiraslanov A."/>
            <person name="Hajiyeva S."/>
            <person name="Abbasov M."/>
            <person name="Kaur K."/>
            <person name="Hamwieh A."/>
            <person name="Solovyev V."/>
            <person name="Salamov A."/>
            <person name="Braich B."/>
            <person name="Kosarev P."/>
            <person name="Mahmoud A."/>
            <person name="Hajiyev E."/>
            <person name="Babayeva S."/>
            <person name="Izzatullayeva V."/>
            <person name="Mammadov A."/>
            <person name="Mammadov A."/>
            <person name="Sharifova S."/>
            <person name="Ojaghi J."/>
            <person name="Eynullazada K."/>
            <person name="Bayramov B."/>
            <person name="Abdulazimova A."/>
            <person name="Shahmuradov I."/>
        </authorList>
    </citation>
    <scope>NUCLEOTIDE SEQUENCE [LARGE SCALE GENOMIC DNA]</scope>
    <source>
        <strain evidence="10">AG2017</strain>
        <strain evidence="12">cv. AG2017</strain>
        <tissue evidence="10">Leaf</tissue>
    </source>
</reference>
<dbReference type="AlphaFoldDB" id="A0A218WTP5"/>
<dbReference type="EMBL" id="MTKT01003224">
    <property type="protein sequence ID" value="OWM76224.1"/>
    <property type="molecule type" value="Genomic_DNA"/>
</dbReference>
<evidence type="ECO:0000256" key="3">
    <source>
        <dbReference type="ARBA" id="ARBA00023125"/>
    </source>
</evidence>
<name>A0A218WTP5_PUNGR</name>
<dbReference type="PROSITE" id="PS51297">
    <property type="entry name" value="K_BOX"/>
    <property type="match status" value="1"/>
</dbReference>
<dbReference type="PRINTS" id="PR00404">
    <property type="entry name" value="MADSDOMAIN"/>
</dbReference>
<evidence type="ECO:0000313" key="12">
    <source>
        <dbReference type="Proteomes" id="UP000233551"/>
    </source>
</evidence>
<dbReference type="GO" id="GO:0005634">
    <property type="term" value="C:nucleus"/>
    <property type="evidence" value="ECO:0007669"/>
    <property type="project" value="UniProtKB-SubCell"/>
</dbReference>
<evidence type="ECO:0000256" key="6">
    <source>
        <dbReference type="SAM" id="MobiDB-lite"/>
    </source>
</evidence>
<keyword evidence="2" id="KW-0805">Transcription regulation</keyword>
<evidence type="ECO:0000313" key="10">
    <source>
        <dbReference type="EMBL" id="PKI76984.1"/>
    </source>
</evidence>
<dbReference type="Gene3D" id="3.40.1810.10">
    <property type="entry name" value="Transcription factor, MADS-box"/>
    <property type="match status" value="1"/>
</dbReference>
<dbReference type="InterPro" id="IPR050142">
    <property type="entry name" value="MADS-box/MEF2_TF"/>
</dbReference>
<dbReference type="SUPFAM" id="SSF55455">
    <property type="entry name" value="SRF-like"/>
    <property type="match status" value="1"/>
</dbReference>
<evidence type="ECO:0000259" key="7">
    <source>
        <dbReference type="PROSITE" id="PS50066"/>
    </source>
</evidence>
<dbReference type="GeneID" id="116210502"/>
<dbReference type="Proteomes" id="UP000233551">
    <property type="component" value="Unassembled WGS sequence"/>
</dbReference>
<evidence type="ECO:0000256" key="4">
    <source>
        <dbReference type="ARBA" id="ARBA00023163"/>
    </source>
</evidence>
<comment type="subcellular location">
    <subcellularLocation>
        <location evidence="1">Nucleus</location>
    </subcellularLocation>
</comment>
<comment type="caution">
    <text evidence="9">The sequence shown here is derived from an EMBL/GenBank/DDBJ whole genome shotgun (WGS) entry which is preliminary data.</text>
</comment>
<evidence type="ECO:0000313" key="11">
    <source>
        <dbReference type="Proteomes" id="UP000197138"/>
    </source>
</evidence>
<dbReference type="Proteomes" id="UP000197138">
    <property type="component" value="Unassembled WGS sequence"/>
</dbReference>
<evidence type="ECO:0000256" key="1">
    <source>
        <dbReference type="ARBA" id="ARBA00004123"/>
    </source>
</evidence>
<gene>
    <name evidence="9" type="ORF">CDL15_Pgr009870</name>
    <name evidence="10" type="ORF">CRG98_002487</name>
</gene>
<dbReference type="InterPro" id="IPR002100">
    <property type="entry name" value="TF_MADSbox"/>
</dbReference>
<dbReference type="GO" id="GO:0000977">
    <property type="term" value="F:RNA polymerase II transcription regulatory region sequence-specific DNA binding"/>
    <property type="evidence" value="ECO:0007669"/>
    <property type="project" value="InterPro"/>
</dbReference>
<dbReference type="InterPro" id="IPR033896">
    <property type="entry name" value="MEF2-like_N"/>
</dbReference>
<proteinExistence type="predicted"/>
<dbReference type="OrthoDB" id="1898716at2759"/>
<feature type="domain" description="MADS-box" evidence="7">
    <location>
        <begin position="1"/>
        <end position="61"/>
    </location>
</feature>
<keyword evidence="5" id="KW-0539">Nucleus</keyword>
<keyword evidence="4" id="KW-0804">Transcription</keyword>
<dbReference type="PROSITE" id="PS00350">
    <property type="entry name" value="MADS_BOX_1"/>
    <property type="match status" value="1"/>
</dbReference>
<sequence length="199" mass="22765">MGRRKLEMKRIEDRSNRQVTFSKRRNGLIKKARELSVLCDVDVALLVFSSTGKLYEFCSSGSSLANILERYRKHLEEADASDAITNPRNCSLGDAWQRSHMELLQLAQSHMGGMDIEQLNMVDLVQLEKQLDAAMTQTRFRKIQLMEQSATPFYKQELRQENRLLEEQVNSLASGSGRGSVSGQHQPHQLATLRWMNKP</sequence>
<organism evidence="9 11">
    <name type="scientific">Punica granatum</name>
    <name type="common">Pomegranate</name>
    <dbReference type="NCBI Taxonomy" id="22663"/>
    <lineage>
        <taxon>Eukaryota</taxon>
        <taxon>Viridiplantae</taxon>
        <taxon>Streptophyta</taxon>
        <taxon>Embryophyta</taxon>
        <taxon>Tracheophyta</taxon>
        <taxon>Spermatophyta</taxon>
        <taxon>Magnoliopsida</taxon>
        <taxon>eudicotyledons</taxon>
        <taxon>Gunneridae</taxon>
        <taxon>Pentapetalae</taxon>
        <taxon>rosids</taxon>
        <taxon>malvids</taxon>
        <taxon>Myrtales</taxon>
        <taxon>Lythraceae</taxon>
        <taxon>Punica</taxon>
    </lineage>
</organism>
<keyword evidence="3" id="KW-0238">DNA-binding</keyword>
<dbReference type="PROSITE" id="PS50066">
    <property type="entry name" value="MADS_BOX_2"/>
    <property type="match status" value="1"/>
</dbReference>
<reference evidence="11" key="1">
    <citation type="journal article" date="2017" name="Plant J.">
        <title>The pomegranate (Punica granatum L.) genome and the genomics of punicalagin biosynthesis.</title>
        <authorList>
            <person name="Qin G."/>
            <person name="Xu C."/>
            <person name="Ming R."/>
            <person name="Tang H."/>
            <person name="Guyot R."/>
            <person name="Kramer E.M."/>
            <person name="Hu Y."/>
            <person name="Yi X."/>
            <person name="Qi Y."/>
            <person name="Xu X."/>
            <person name="Gao Z."/>
            <person name="Pan H."/>
            <person name="Jian J."/>
            <person name="Tian Y."/>
            <person name="Yue Z."/>
            <person name="Xu Y."/>
        </authorList>
    </citation>
    <scope>NUCLEOTIDE SEQUENCE [LARGE SCALE GENOMIC DNA]</scope>
    <source>
        <strain evidence="11">cv. Dabenzi</strain>
    </source>
</reference>
<dbReference type="STRING" id="22663.A0A218WTP5"/>
<evidence type="ECO:0000313" key="9">
    <source>
        <dbReference type="EMBL" id="OWM76224.1"/>
    </source>
</evidence>
<dbReference type="Pfam" id="PF00319">
    <property type="entry name" value="SRF-TF"/>
    <property type="match status" value="1"/>
</dbReference>
<dbReference type="GO" id="GO:0003700">
    <property type="term" value="F:DNA-binding transcription factor activity"/>
    <property type="evidence" value="ECO:0007669"/>
    <property type="project" value="InterPro"/>
</dbReference>
<dbReference type="GO" id="GO:0046983">
    <property type="term" value="F:protein dimerization activity"/>
    <property type="evidence" value="ECO:0007669"/>
    <property type="project" value="InterPro"/>
</dbReference>
<dbReference type="InterPro" id="IPR036879">
    <property type="entry name" value="TF_MADSbox_sf"/>
</dbReference>
<dbReference type="CDD" id="cd00265">
    <property type="entry name" value="MADS_MEF2_like"/>
    <property type="match status" value="1"/>
</dbReference>
<accession>A0A218WTP5</accession>
<reference evidence="9" key="2">
    <citation type="submission" date="2017-06" db="EMBL/GenBank/DDBJ databases">
        <title>The pomegranate genome and the genomics of punicalagin biosynthesis.</title>
        <authorList>
            <person name="Xu C."/>
        </authorList>
    </citation>
    <scope>NUCLEOTIDE SEQUENCE [LARGE SCALE GENOMIC DNA]</scope>
    <source>
        <tissue evidence="9">Fresh leaf</tissue>
    </source>
</reference>
<evidence type="ECO:0000256" key="5">
    <source>
        <dbReference type="ARBA" id="ARBA00023242"/>
    </source>
</evidence>
<dbReference type="Pfam" id="PF01486">
    <property type="entry name" value="K-box"/>
    <property type="match status" value="1"/>
</dbReference>
<dbReference type="InterPro" id="IPR002487">
    <property type="entry name" value="TF_Kbox"/>
</dbReference>